<organism evidence="2 3">
    <name type="scientific">Dentiscutata erythropus</name>
    <dbReference type="NCBI Taxonomy" id="1348616"/>
    <lineage>
        <taxon>Eukaryota</taxon>
        <taxon>Fungi</taxon>
        <taxon>Fungi incertae sedis</taxon>
        <taxon>Mucoromycota</taxon>
        <taxon>Glomeromycotina</taxon>
        <taxon>Glomeromycetes</taxon>
        <taxon>Diversisporales</taxon>
        <taxon>Gigasporaceae</taxon>
        <taxon>Dentiscutata</taxon>
    </lineage>
</organism>
<dbReference type="Proteomes" id="UP000789405">
    <property type="component" value="Unassembled WGS sequence"/>
</dbReference>
<dbReference type="OrthoDB" id="2367682at2759"/>
<dbReference type="AlphaFoldDB" id="A0A9N9KDP3"/>
<evidence type="ECO:0000256" key="1">
    <source>
        <dbReference type="SAM" id="MobiDB-lite"/>
    </source>
</evidence>
<keyword evidence="3" id="KW-1185">Reference proteome</keyword>
<protein>
    <submittedName>
        <fullName evidence="2">12447_t:CDS:1</fullName>
    </submittedName>
</protein>
<proteinExistence type="predicted"/>
<sequence length="96" mass="11513">FITGDNEYHQNLIETDQNTSLEENNSKDPTNKNQIQVSLKEEYEEFHEFPDPKYMFDLKTKGHTTPENYLDCQITVDSFKKWTYREVEEPSCYNIH</sequence>
<name>A0A9N9KDP3_9GLOM</name>
<evidence type="ECO:0000313" key="2">
    <source>
        <dbReference type="EMBL" id="CAG8823736.1"/>
    </source>
</evidence>
<evidence type="ECO:0000313" key="3">
    <source>
        <dbReference type="Proteomes" id="UP000789405"/>
    </source>
</evidence>
<feature type="non-terminal residue" evidence="2">
    <location>
        <position position="1"/>
    </location>
</feature>
<reference evidence="2" key="1">
    <citation type="submission" date="2021-06" db="EMBL/GenBank/DDBJ databases">
        <authorList>
            <person name="Kallberg Y."/>
            <person name="Tangrot J."/>
            <person name="Rosling A."/>
        </authorList>
    </citation>
    <scope>NUCLEOTIDE SEQUENCE</scope>
    <source>
        <strain evidence="2">MA453B</strain>
    </source>
</reference>
<feature type="region of interest" description="Disordered" evidence="1">
    <location>
        <begin position="1"/>
        <end position="32"/>
    </location>
</feature>
<dbReference type="EMBL" id="CAJVPY010063839">
    <property type="protein sequence ID" value="CAG8823736.1"/>
    <property type="molecule type" value="Genomic_DNA"/>
</dbReference>
<comment type="caution">
    <text evidence="2">The sequence shown here is derived from an EMBL/GenBank/DDBJ whole genome shotgun (WGS) entry which is preliminary data.</text>
</comment>
<accession>A0A9N9KDP3</accession>
<feature type="compositionally biased region" description="Polar residues" evidence="1">
    <location>
        <begin position="12"/>
        <end position="23"/>
    </location>
</feature>
<gene>
    <name evidence="2" type="ORF">DERYTH_LOCUS27558</name>
</gene>